<proteinExistence type="predicted"/>
<dbReference type="InterPro" id="IPR005754">
    <property type="entry name" value="Sortase"/>
</dbReference>
<keyword evidence="1" id="KW-0378">Hydrolase</keyword>
<evidence type="ECO:0000313" key="4">
    <source>
        <dbReference type="EMBL" id="GAA2737803.1"/>
    </source>
</evidence>
<keyword evidence="3" id="KW-1133">Transmembrane helix</keyword>
<organism evidence="4 5">
    <name type="scientific">Pedococcus aerophilus</name>
    <dbReference type="NCBI Taxonomy" id="436356"/>
    <lineage>
        <taxon>Bacteria</taxon>
        <taxon>Bacillati</taxon>
        <taxon>Actinomycetota</taxon>
        <taxon>Actinomycetes</taxon>
        <taxon>Micrococcales</taxon>
        <taxon>Intrasporangiaceae</taxon>
        <taxon>Pedococcus</taxon>
    </lineage>
</organism>
<sequence length="247" mass="25765">MQTAQDDHGRGRRLTAPAAVVALAVAGIGLLGFGLSQQESRTPPSPALASGTHDHGGGEQWEQPPVEALNPTPSTTATAKPKAAGGAAYAEPKGTILDRSTPTKVRILGLGVSASMITLGLQKDNTMEVPQDGTSAGWYDGSPTPGELGPSVIAAHVTWQKKPAVFFELGALKKGQQIEVDRKDGTTAVFKVTDVGQYPKKDFPTDKVYGTVDRAALRLITCGGVFNGETGHHVDNVVVYADLVGTK</sequence>
<accession>A0ABN3US44</accession>
<dbReference type="RefSeq" id="WP_344194196.1">
    <property type="nucleotide sequence ID" value="NZ_BAAARN010000003.1"/>
</dbReference>
<keyword evidence="5" id="KW-1185">Reference proteome</keyword>
<feature type="compositionally biased region" description="Low complexity" evidence="2">
    <location>
        <begin position="71"/>
        <end position="88"/>
    </location>
</feature>
<dbReference type="NCBIfam" id="NF033748">
    <property type="entry name" value="class_F_sortase"/>
    <property type="match status" value="1"/>
</dbReference>
<dbReference type="InterPro" id="IPR023365">
    <property type="entry name" value="Sortase_dom-sf"/>
</dbReference>
<name>A0ABN3US44_9MICO</name>
<dbReference type="Gene3D" id="2.40.260.10">
    <property type="entry name" value="Sortase"/>
    <property type="match status" value="1"/>
</dbReference>
<evidence type="ECO:0000256" key="2">
    <source>
        <dbReference type="SAM" id="MobiDB-lite"/>
    </source>
</evidence>
<evidence type="ECO:0000256" key="3">
    <source>
        <dbReference type="SAM" id="Phobius"/>
    </source>
</evidence>
<keyword evidence="3" id="KW-0812">Transmembrane</keyword>
<evidence type="ECO:0008006" key="6">
    <source>
        <dbReference type="Google" id="ProtNLM"/>
    </source>
</evidence>
<dbReference type="Proteomes" id="UP001501326">
    <property type="component" value="Unassembled WGS sequence"/>
</dbReference>
<feature type="region of interest" description="Disordered" evidence="2">
    <location>
        <begin position="37"/>
        <end position="88"/>
    </location>
</feature>
<comment type="caution">
    <text evidence="4">The sequence shown here is derived from an EMBL/GenBank/DDBJ whole genome shotgun (WGS) entry which is preliminary data.</text>
</comment>
<evidence type="ECO:0000313" key="5">
    <source>
        <dbReference type="Proteomes" id="UP001501326"/>
    </source>
</evidence>
<reference evidence="4 5" key="1">
    <citation type="journal article" date="2019" name="Int. J. Syst. Evol. Microbiol.">
        <title>The Global Catalogue of Microorganisms (GCM) 10K type strain sequencing project: providing services to taxonomists for standard genome sequencing and annotation.</title>
        <authorList>
            <consortium name="The Broad Institute Genomics Platform"/>
            <consortium name="The Broad Institute Genome Sequencing Center for Infectious Disease"/>
            <person name="Wu L."/>
            <person name="Ma J."/>
        </authorList>
    </citation>
    <scope>NUCLEOTIDE SEQUENCE [LARGE SCALE GENOMIC DNA]</scope>
    <source>
        <strain evidence="4 5">JCM 16378</strain>
    </source>
</reference>
<dbReference type="InterPro" id="IPR042001">
    <property type="entry name" value="Sortase_F"/>
</dbReference>
<feature type="transmembrane region" description="Helical" evidence="3">
    <location>
        <begin position="14"/>
        <end position="35"/>
    </location>
</feature>
<keyword evidence="3" id="KW-0472">Membrane</keyword>
<dbReference type="EMBL" id="BAAARN010000003">
    <property type="protein sequence ID" value="GAA2737803.1"/>
    <property type="molecule type" value="Genomic_DNA"/>
</dbReference>
<gene>
    <name evidence="4" type="ORF">GCM10009867_26480</name>
</gene>
<evidence type="ECO:0000256" key="1">
    <source>
        <dbReference type="ARBA" id="ARBA00022801"/>
    </source>
</evidence>
<dbReference type="Pfam" id="PF04203">
    <property type="entry name" value="Sortase"/>
    <property type="match status" value="1"/>
</dbReference>
<protein>
    <recommendedName>
        <fullName evidence="6">Class F sortase</fullName>
    </recommendedName>
</protein>
<dbReference type="SUPFAM" id="SSF63817">
    <property type="entry name" value="Sortase"/>
    <property type="match status" value="1"/>
</dbReference>
<dbReference type="CDD" id="cd05829">
    <property type="entry name" value="Sortase_F"/>
    <property type="match status" value="1"/>
</dbReference>